<reference evidence="1 2" key="1">
    <citation type="submission" date="2018-06" db="EMBL/GenBank/DDBJ databases">
        <title>Pseudomonas jilinensis sp. nov., isolated from the production water of Jilin Oilfield in China.</title>
        <authorList>
            <person name="Wang J."/>
        </authorList>
    </citation>
    <scope>NUCLEOTIDE SEQUENCE [LARGE SCALE GENOMIC DNA]</scope>
    <source>
        <strain evidence="1 2">JS15-10A1</strain>
    </source>
</reference>
<dbReference type="InterPro" id="IPR025599">
    <property type="entry name" value="YjcZ"/>
</dbReference>
<dbReference type="OrthoDB" id="509040at2"/>
<accession>A0A396S155</accession>
<gene>
    <name evidence="1" type="ORF">C2846_09760</name>
</gene>
<dbReference type="Proteomes" id="UP000265745">
    <property type="component" value="Unassembled WGS sequence"/>
</dbReference>
<dbReference type="EMBL" id="QJSA01000007">
    <property type="protein sequence ID" value="RHW21392.1"/>
    <property type="molecule type" value="Genomic_DNA"/>
</dbReference>
<sequence>MNDIESACLDGLLQKYPHLEEKAIVDFINGLSVMSDHIDVKSQTSAKGFSARFFDRITGRSRKRQELIDTSVETSFVFIKDYLVNNEVRLARNEVFLQQVMDGVALVSAKLQEIAGDTSRLRDNVQALADRLSVMEHFLAHKIDGLELHNRAMAEKSLALSIFESCDDLFTPEQSLWMLLTRLKFGDFGLWVASRDKDPTHGKTVETVLQSLKMDCIRILSAKNGRGPDELVDRKTLFTTLNATDEMLREALCLVSDNQSSELESVIMAVNSDSVPEIEAEMPFIFSNVSIVEEMSCLLSSGGQHAAIN</sequence>
<comment type="caution">
    <text evidence="1">The sequence shown here is derived from an EMBL/GenBank/DDBJ whole genome shotgun (WGS) entry which is preliminary data.</text>
</comment>
<dbReference type="RefSeq" id="WP_119701349.1">
    <property type="nucleotide sequence ID" value="NZ_QJSA01000007.1"/>
</dbReference>
<evidence type="ECO:0000313" key="2">
    <source>
        <dbReference type="Proteomes" id="UP000265745"/>
    </source>
</evidence>
<proteinExistence type="predicted"/>
<name>A0A396S155_9PSED</name>
<keyword evidence="2" id="KW-1185">Reference proteome</keyword>
<dbReference type="Pfam" id="PF13990">
    <property type="entry name" value="YjcZ"/>
    <property type="match status" value="1"/>
</dbReference>
<protein>
    <submittedName>
        <fullName evidence="1">Uncharacterized protein</fullName>
    </submittedName>
</protein>
<dbReference type="AlphaFoldDB" id="A0A396S155"/>
<organism evidence="1 2">
    <name type="scientific">Pseudomonas jilinensis</name>
    <dbReference type="NCBI Taxonomy" id="2078689"/>
    <lineage>
        <taxon>Bacteria</taxon>
        <taxon>Pseudomonadati</taxon>
        <taxon>Pseudomonadota</taxon>
        <taxon>Gammaproteobacteria</taxon>
        <taxon>Pseudomonadales</taxon>
        <taxon>Pseudomonadaceae</taxon>
        <taxon>Pseudomonas</taxon>
    </lineage>
</organism>
<evidence type="ECO:0000313" key="1">
    <source>
        <dbReference type="EMBL" id="RHW21392.1"/>
    </source>
</evidence>